<reference evidence="3" key="1">
    <citation type="journal article" date="2021" name="Front. Microbiol.">
        <title>Comprehensive Comparative Genomics and Phenotyping of Methylobacterium Species.</title>
        <authorList>
            <person name="Alessa O."/>
            <person name="Ogura Y."/>
            <person name="Fujitani Y."/>
            <person name="Takami H."/>
            <person name="Hayashi T."/>
            <person name="Sahin N."/>
            <person name="Tani A."/>
        </authorList>
    </citation>
    <scope>NUCLEOTIDE SEQUENCE</scope>
    <source>
        <strain evidence="3">DSM 19015</strain>
    </source>
</reference>
<evidence type="ECO:0000256" key="1">
    <source>
        <dbReference type="SAM" id="MobiDB-lite"/>
    </source>
</evidence>
<keyword evidence="4" id="KW-1185">Reference proteome</keyword>
<gene>
    <name evidence="3" type="ORF">OCOJLMKI_3810</name>
</gene>
<sequence length="98" mass="11257">MVFVGRNEGIIGMSDLHEGPLTPVSTPAPPQKLTRREERRRRRTRRHRGEELLGWVLVPIIVYGIYWGINAGFDALGTTPGTVWDQLMQVKQMMEKRT</sequence>
<dbReference type="Proteomes" id="UP001055125">
    <property type="component" value="Unassembled WGS sequence"/>
</dbReference>
<keyword evidence="2" id="KW-0812">Transmembrane</keyword>
<evidence type="ECO:0000313" key="4">
    <source>
        <dbReference type="Proteomes" id="UP001055125"/>
    </source>
</evidence>
<evidence type="ECO:0000313" key="3">
    <source>
        <dbReference type="EMBL" id="GJD96587.1"/>
    </source>
</evidence>
<organism evidence="3 4">
    <name type="scientific">Methylobacterium iners</name>
    <dbReference type="NCBI Taxonomy" id="418707"/>
    <lineage>
        <taxon>Bacteria</taxon>
        <taxon>Pseudomonadati</taxon>
        <taxon>Pseudomonadota</taxon>
        <taxon>Alphaproteobacteria</taxon>
        <taxon>Hyphomicrobiales</taxon>
        <taxon>Methylobacteriaceae</taxon>
        <taxon>Methylobacterium</taxon>
    </lineage>
</organism>
<proteinExistence type="predicted"/>
<protein>
    <recommendedName>
        <fullName evidence="5">ABC transporter permease</fullName>
    </recommendedName>
</protein>
<dbReference type="EMBL" id="BPQP01000064">
    <property type="protein sequence ID" value="GJD96587.1"/>
    <property type="molecule type" value="Genomic_DNA"/>
</dbReference>
<feature type="transmembrane region" description="Helical" evidence="2">
    <location>
        <begin position="52"/>
        <end position="69"/>
    </location>
</feature>
<feature type="region of interest" description="Disordered" evidence="1">
    <location>
        <begin position="14"/>
        <end position="46"/>
    </location>
</feature>
<keyword evidence="2" id="KW-1133">Transmembrane helix</keyword>
<evidence type="ECO:0000256" key="2">
    <source>
        <dbReference type="SAM" id="Phobius"/>
    </source>
</evidence>
<accession>A0ABQ4S337</accession>
<keyword evidence="2" id="KW-0472">Membrane</keyword>
<comment type="caution">
    <text evidence="3">The sequence shown here is derived from an EMBL/GenBank/DDBJ whole genome shotgun (WGS) entry which is preliminary data.</text>
</comment>
<reference evidence="3" key="2">
    <citation type="submission" date="2021-08" db="EMBL/GenBank/DDBJ databases">
        <authorList>
            <person name="Tani A."/>
            <person name="Ola A."/>
            <person name="Ogura Y."/>
            <person name="Katsura K."/>
            <person name="Hayashi T."/>
        </authorList>
    </citation>
    <scope>NUCLEOTIDE SEQUENCE</scope>
    <source>
        <strain evidence="3">DSM 19015</strain>
    </source>
</reference>
<evidence type="ECO:0008006" key="5">
    <source>
        <dbReference type="Google" id="ProtNLM"/>
    </source>
</evidence>
<name>A0ABQ4S337_9HYPH</name>